<dbReference type="InterPro" id="IPR000462">
    <property type="entry name" value="CDP-OH_P_trans"/>
</dbReference>
<evidence type="ECO:0000256" key="5">
    <source>
        <dbReference type="ARBA" id="ARBA00017171"/>
    </source>
</evidence>
<evidence type="ECO:0000256" key="2">
    <source>
        <dbReference type="ARBA" id="ARBA00004127"/>
    </source>
</evidence>
<evidence type="ECO:0000256" key="6">
    <source>
        <dbReference type="ARBA" id="ARBA00022516"/>
    </source>
</evidence>
<dbReference type="GO" id="GO:0003882">
    <property type="term" value="F:CDP-diacylglycerol-serine O-phosphatidyltransferase activity"/>
    <property type="evidence" value="ECO:0007669"/>
    <property type="project" value="UniProtKB-EC"/>
</dbReference>
<dbReference type="EMBL" id="CABFUZ020000086">
    <property type="protein sequence ID" value="VVM05396.1"/>
    <property type="molecule type" value="Genomic_DNA"/>
</dbReference>
<dbReference type="EC" id="2.7.8.8" evidence="4"/>
<comment type="subcellular location">
    <subcellularLocation>
        <location evidence="2">Endomembrane system</location>
        <topology evidence="2">Multi-pass membrane protein</topology>
    </subcellularLocation>
</comment>
<proteinExistence type="inferred from homology"/>
<evidence type="ECO:0000256" key="9">
    <source>
        <dbReference type="ARBA" id="ARBA00022989"/>
    </source>
</evidence>
<name>A0A5E6M827_9BACT</name>
<organism evidence="17 18">
    <name type="scientific">Methylacidimicrobium cyclopophantes</name>
    <dbReference type="NCBI Taxonomy" id="1041766"/>
    <lineage>
        <taxon>Bacteria</taxon>
        <taxon>Pseudomonadati</taxon>
        <taxon>Verrucomicrobiota</taxon>
        <taxon>Methylacidimicrobium</taxon>
    </lineage>
</organism>
<keyword evidence="13" id="KW-1208">Phospholipid metabolism</keyword>
<dbReference type="Gene3D" id="1.20.120.1760">
    <property type="match status" value="1"/>
</dbReference>
<feature type="transmembrane region" description="Helical" evidence="16">
    <location>
        <begin position="12"/>
        <end position="35"/>
    </location>
</feature>
<keyword evidence="9 16" id="KW-1133">Transmembrane helix</keyword>
<dbReference type="InterPro" id="IPR004533">
    <property type="entry name" value="CDP-diaglyc--ser_O-PTrfase"/>
</dbReference>
<dbReference type="AlphaFoldDB" id="A0A5E6M827"/>
<keyword evidence="11 16" id="KW-0472">Membrane</keyword>
<dbReference type="OrthoDB" id="9777147at2"/>
<evidence type="ECO:0000256" key="15">
    <source>
        <dbReference type="RuleBase" id="RU003750"/>
    </source>
</evidence>
<comment type="similarity">
    <text evidence="3 15">Belongs to the CDP-alcohol phosphatidyltransferase class-I family.</text>
</comment>
<feature type="transmembrane region" description="Helical" evidence="16">
    <location>
        <begin position="89"/>
        <end position="109"/>
    </location>
</feature>
<dbReference type="GO" id="GO:0008654">
    <property type="term" value="P:phospholipid biosynthetic process"/>
    <property type="evidence" value="ECO:0007669"/>
    <property type="project" value="UniProtKB-KW"/>
</dbReference>
<keyword evidence="7 15" id="KW-0808">Transferase</keyword>
<comment type="caution">
    <text evidence="17">The sequence shown here is derived from an EMBL/GenBank/DDBJ whole genome shotgun (WGS) entry which is preliminary data.</text>
</comment>
<protein>
    <recommendedName>
        <fullName evidence="5">CDP-diacylglycerol--serine O-phosphatidyltransferase</fullName>
        <ecNumber evidence="4">2.7.8.8</ecNumber>
    </recommendedName>
    <alternativeName>
        <fullName evidence="14">Phosphatidylserine synthase</fullName>
    </alternativeName>
</protein>
<comment type="catalytic activity">
    <reaction evidence="1">
        <text>a CDP-1,2-diacyl-sn-glycerol + L-serine = a 1,2-diacyl-sn-glycero-3-phospho-L-serine + CMP + H(+)</text>
        <dbReference type="Rhea" id="RHEA:16913"/>
        <dbReference type="ChEBI" id="CHEBI:15378"/>
        <dbReference type="ChEBI" id="CHEBI:33384"/>
        <dbReference type="ChEBI" id="CHEBI:57262"/>
        <dbReference type="ChEBI" id="CHEBI:58332"/>
        <dbReference type="ChEBI" id="CHEBI:60377"/>
        <dbReference type="EC" id="2.7.8.8"/>
    </reaction>
</comment>
<evidence type="ECO:0000256" key="8">
    <source>
        <dbReference type="ARBA" id="ARBA00022692"/>
    </source>
</evidence>
<evidence type="ECO:0000256" key="14">
    <source>
        <dbReference type="ARBA" id="ARBA00032361"/>
    </source>
</evidence>
<evidence type="ECO:0000256" key="1">
    <source>
        <dbReference type="ARBA" id="ARBA00000287"/>
    </source>
</evidence>
<evidence type="ECO:0000313" key="18">
    <source>
        <dbReference type="Proteomes" id="UP000381693"/>
    </source>
</evidence>
<evidence type="ECO:0000313" key="17">
    <source>
        <dbReference type="EMBL" id="VVM05396.1"/>
    </source>
</evidence>
<dbReference type="PROSITE" id="PS00379">
    <property type="entry name" value="CDP_ALCOHOL_P_TRANSF"/>
    <property type="match status" value="1"/>
</dbReference>
<dbReference type="GO" id="GO:0012505">
    <property type="term" value="C:endomembrane system"/>
    <property type="evidence" value="ECO:0007669"/>
    <property type="project" value="UniProtKB-SubCell"/>
</dbReference>
<feature type="transmembrane region" description="Helical" evidence="16">
    <location>
        <begin position="220"/>
        <end position="236"/>
    </location>
</feature>
<keyword evidence="6" id="KW-0444">Lipid biosynthesis</keyword>
<evidence type="ECO:0000256" key="16">
    <source>
        <dbReference type="SAM" id="Phobius"/>
    </source>
</evidence>
<keyword evidence="18" id="KW-1185">Reference proteome</keyword>
<dbReference type="PANTHER" id="PTHR14269">
    <property type="entry name" value="CDP-DIACYLGLYCEROL--GLYCEROL-3-PHOSPHATE 3-PHOSPHATIDYLTRANSFERASE-RELATED"/>
    <property type="match status" value="1"/>
</dbReference>
<dbReference type="PANTHER" id="PTHR14269:SF61">
    <property type="entry name" value="CDP-DIACYLGLYCEROL--SERINE O-PHOSPHATIDYLTRANSFERASE"/>
    <property type="match status" value="1"/>
</dbReference>
<keyword evidence="10" id="KW-0443">Lipid metabolism</keyword>
<dbReference type="InterPro" id="IPR050324">
    <property type="entry name" value="CDP-alcohol_PTase-I"/>
</dbReference>
<keyword evidence="8 16" id="KW-0812">Transmembrane</keyword>
<keyword evidence="12" id="KW-0594">Phospholipid biosynthesis</keyword>
<gene>
    <name evidence="17" type="primary">CHO1/pssA</name>
    <name evidence="17" type="ORF">MAMC_00538</name>
</gene>
<evidence type="ECO:0000256" key="13">
    <source>
        <dbReference type="ARBA" id="ARBA00023264"/>
    </source>
</evidence>
<dbReference type="Proteomes" id="UP000381693">
    <property type="component" value="Unassembled WGS sequence"/>
</dbReference>
<evidence type="ECO:0000256" key="10">
    <source>
        <dbReference type="ARBA" id="ARBA00023098"/>
    </source>
</evidence>
<evidence type="ECO:0000256" key="4">
    <source>
        <dbReference type="ARBA" id="ARBA00013174"/>
    </source>
</evidence>
<dbReference type="InterPro" id="IPR048254">
    <property type="entry name" value="CDP_ALCOHOL_P_TRANSF_CS"/>
</dbReference>
<feature type="transmembrane region" description="Helical" evidence="16">
    <location>
        <begin position="181"/>
        <end position="199"/>
    </location>
</feature>
<feature type="transmembrane region" description="Helical" evidence="16">
    <location>
        <begin position="148"/>
        <end position="169"/>
    </location>
</feature>
<reference evidence="17" key="1">
    <citation type="submission" date="2019-09" db="EMBL/GenBank/DDBJ databases">
        <authorList>
            <person name="Cremers G."/>
        </authorList>
    </citation>
    <scope>NUCLEOTIDE SEQUENCE [LARGE SCALE GENOMIC DNA]</scope>
    <source>
        <strain evidence="17">3B</strain>
    </source>
</reference>
<dbReference type="NCBIfam" id="TIGR00473">
    <property type="entry name" value="pssA"/>
    <property type="match status" value="1"/>
</dbReference>
<sequence>MAVKEPENQSKVYLLPSLMTAGNLLCGFLAILKILEGSILRDSELSGWIHTYKTSLDFILAAFVFDLLDGRVARLGGKESAFGREFDSLADLISFGVAPALLVFEIVLYQFPHRLGWIVAATYLVCGALRLARFNVYAARAEESKEVFTGFPIPAAAGLVSSITLFMLSLYETDREMKQGWGRYVLAGLLLLLSFMMFSKLRYPSFKGVGLRTQHSMPKFLLVLAATALTIVYYKWMLAVDFLAYFLFGFIRPLLSPHWRRALEEEEMEQKEAPSE</sequence>
<dbReference type="InterPro" id="IPR043130">
    <property type="entry name" value="CDP-OH_PTrfase_TM_dom"/>
</dbReference>
<evidence type="ECO:0000256" key="12">
    <source>
        <dbReference type="ARBA" id="ARBA00023209"/>
    </source>
</evidence>
<feature type="transmembrane region" description="Helical" evidence="16">
    <location>
        <begin position="115"/>
        <end position="136"/>
    </location>
</feature>
<dbReference type="GO" id="GO:0016020">
    <property type="term" value="C:membrane"/>
    <property type="evidence" value="ECO:0007669"/>
    <property type="project" value="InterPro"/>
</dbReference>
<accession>A0A5E6M827</accession>
<evidence type="ECO:0000256" key="3">
    <source>
        <dbReference type="ARBA" id="ARBA00010441"/>
    </source>
</evidence>
<evidence type="ECO:0000256" key="11">
    <source>
        <dbReference type="ARBA" id="ARBA00023136"/>
    </source>
</evidence>
<dbReference type="Pfam" id="PF01066">
    <property type="entry name" value="CDP-OH_P_transf"/>
    <property type="match status" value="1"/>
</dbReference>
<feature type="transmembrane region" description="Helical" evidence="16">
    <location>
        <begin position="47"/>
        <end position="68"/>
    </location>
</feature>
<evidence type="ECO:0000256" key="7">
    <source>
        <dbReference type="ARBA" id="ARBA00022679"/>
    </source>
</evidence>